<sequence length="337" mass="39458">MEEYRFEHKEPLTQRVVLALRVNTKQLKEQLWLGTEYEVEAALRGLDKPLYLSQTRPLGAFWCEFGKTSADGWTEAVWALCGALLARKAEREAQEQKADELLSQLTVGNSAALYVSIQIWEMYLRCCRGRDKYKAETALRDYAQLLILPFGEYSPEMANWKREKPVVPVWNHRKDAKLEIWYPHGEVPFEYAVVNGSLRPALIYYRQRILDAGMVMRTCSQCGRVFFAPDSRSNLCSERCRKASKKAAKKSFDSKSREEEYELAYKREYMFWYNRIKKLEKNHAPQEQIQRAKAALRQFRKEASQRKKQIQNGELSTVQFINWMIGQEPIIQEICGE</sequence>
<dbReference type="EMBL" id="CBEP010000009">
    <property type="protein sequence ID" value="CDC03542.1"/>
    <property type="molecule type" value="Genomic_DNA"/>
</dbReference>
<accession>R6P0R7</accession>
<evidence type="ECO:0000313" key="1">
    <source>
        <dbReference type="EMBL" id="CDC03542.1"/>
    </source>
</evidence>
<organism evidence="1 2">
    <name type="scientific">[Clostridium] leptum CAG:27</name>
    <dbReference type="NCBI Taxonomy" id="1263068"/>
    <lineage>
        <taxon>Bacteria</taxon>
        <taxon>Bacillati</taxon>
        <taxon>Bacillota</taxon>
        <taxon>Clostridia</taxon>
        <taxon>Eubacteriales</taxon>
        <taxon>Oscillospiraceae</taxon>
        <taxon>Oscillospiraceae incertae sedis</taxon>
    </lineage>
</organism>
<comment type="caution">
    <text evidence="1">The sequence shown here is derived from an EMBL/GenBank/DDBJ whole genome shotgun (WGS) entry which is preliminary data.</text>
</comment>
<protein>
    <submittedName>
        <fullName evidence="1">Uncharacterized protein</fullName>
    </submittedName>
</protein>
<proteinExistence type="predicted"/>
<evidence type="ECO:0000313" key="2">
    <source>
        <dbReference type="Proteomes" id="UP000018168"/>
    </source>
</evidence>
<dbReference type="Proteomes" id="UP000018168">
    <property type="component" value="Unassembled WGS sequence"/>
</dbReference>
<dbReference type="AlphaFoldDB" id="R6P0R7"/>
<name>R6P0R7_9FIRM</name>
<reference evidence="1" key="1">
    <citation type="submission" date="2012-11" db="EMBL/GenBank/DDBJ databases">
        <title>Dependencies among metagenomic species, viruses, plasmids and units of genetic variation.</title>
        <authorList>
            <person name="Nielsen H.B."/>
            <person name="Almeida M."/>
            <person name="Juncker A.S."/>
            <person name="Rasmussen S."/>
            <person name="Li J."/>
            <person name="Sunagawa S."/>
            <person name="Plichta D."/>
            <person name="Gautier L."/>
            <person name="Le Chatelier E."/>
            <person name="Peletier E."/>
            <person name="Bonde I."/>
            <person name="Nielsen T."/>
            <person name="Manichanh C."/>
            <person name="Arumugam M."/>
            <person name="Batto J."/>
            <person name="Santos M.B.Q.D."/>
            <person name="Blom N."/>
            <person name="Borruel N."/>
            <person name="Burgdorf K.S."/>
            <person name="Boumezbeur F."/>
            <person name="Casellas F."/>
            <person name="Dore J."/>
            <person name="Guarner F."/>
            <person name="Hansen T."/>
            <person name="Hildebrand F."/>
            <person name="Kaas R.S."/>
            <person name="Kennedy S."/>
            <person name="Kristiansen K."/>
            <person name="Kultima J.R."/>
            <person name="Leonard P."/>
            <person name="Levenez F."/>
            <person name="Lund O."/>
            <person name="Moumen B."/>
            <person name="Le Paslier D."/>
            <person name="Pons N."/>
            <person name="Pedersen O."/>
            <person name="Prifti E."/>
            <person name="Qin J."/>
            <person name="Raes J."/>
            <person name="Tap J."/>
            <person name="Tims S."/>
            <person name="Ussery D.W."/>
            <person name="Yamada T."/>
            <person name="MetaHit consortium"/>
            <person name="Renault P."/>
            <person name="Sicheritz-Ponten T."/>
            <person name="Bork P."/>
            <person name="Wang J."/>
            <person name="Brunak S."/>
            <person name="Ehrlich S.D."/>
        </authorList>
    </citation>
    <scope>NUCLEOTIDE SEQUENCE [LARGE SCALE GENOMIC DNA]</scope>
</reference>
<gene>
    <name evidence="1" type="ORF">BN578_01544</name>
</gene>